<accession>A0AAV6YYR9</accession>
<dbReference type="Proteomes" id="UP000824782">
    <property type="component" value="Unassembled WGS sequence"/>
</dbReference>
<organism evidence="1 2">
    <name type="scientific">Engystomops pustulosus</name>
    <name type="common">Tungara frog</name>
    <name type="synonym">Physalaemus pustulosus</name>
    <dbReference type="NCBI Taxonomy" id="76066"/>
    <lineage>
        <taxon>Eukaryota</taxon>
        <taxon>Metazoa</taxon>
        <taxon>Chordata</taxon>
        <taxon>Craniata</taxon>
        <taxon>Vertebrata</taxon>
        <taxon>Euteleostomi</taxon>
        <taxon>Amphibia</taxon>
        <taxon>Batrachia</taxon>
        <taxon>Anura</taxon>
        <taxon>Neobatrachia</taxon>
        <taxon>Hyloidea</taxon>
        <taxon>Leptodactylidae</taxon>
        <taxon>Leiuperinae</taxon>
        <taxon>Engystomops</taxon>
    </lineage>
</organism>
<keyword evidence="2" id="KW-1185">Reference proteome</keyword>
<dbReference type="EMBL" id="WNYA01011325">
    <property type="protein sequence ID" value="KAG8540170.1"/>
    <property type="molecule type" value="Genomic_DNA"/>
</dbReference>
<name>A0AAV6YYR9_ENGPU</name>
<comment type="caution">
    <text evidence="1">The sequence shown here is derived from an EMBL/GenBank/DDBJ whole genome shotgun (WGS) entry which is preliminary data.</text>
</comment>
<evidence type="ECO:0000313" key="1">
    <source>
        <dbReference type="EMBL" id="KAG8540170.1"/>
    </source>
</evidence>
<gene>
    <name evidence="1" type="ORF">GDO81_019761</name>
</gene>
<sequence>GSCYVPPESCVLHAHKWHKDLCCLLLASHSGLCSYYSSLLKQVPDLSQVELEDLAVDKTLSQLCNDLQMLDSPDLIMEHISKDLAWICSQLLVTWSKFLEVVTLHPDVTTYLTQEHHTLRVRRFSEAFFYTEHEKPAALTFQENL</sequence>
<proteinExistence type="predicted"/>
<evidence type="ECO:0000313" key="2">
    <source>
        <dbReference type="Proteomes" id="UP000824782"/>
    </source>
</evidence>
<reference evidence="1" key="1">
    <citation type="thesis" date="2020" institute="ProQuest LLC" country="789 East Eisenhower Parkway, Ann Arbor, MI, USA">
        <title>Comparative Genomics and Chromosome Evolution.</title>
        <authorList>
            <person name="Mudd A.B."/>
        </authorList>
    </citation>
    <scope>NUCLEOTIDE SEQUENCE</scope>
    <source>
        <strain evidence="1">237g6f4</strain>
        <tissue evidence="1">Blood</tissue>
    </source>
</reference>
<dbReference type="AlphaFoldDB" id="A0AAV6YYR9"/>
<protein>
    <submittedName>
        <fullName evidence="1">Uncharacterized protein</fullName>
    </submittedName>
</protein>
<feature type="non-terminal residue" evidence="1">
    <location>
        <position position="1"/>
    </location>
</feature>